<feature type="compositionally biased region" description="Low complexity" evidence="1">
    <location>
        <begin position="1605"/>
        <end position="1629"/>
    </location>
</feature>
<feature type="compositionally biased region" description="Basic residues" evidence="1">
    <location>
        <begin position="1816"/>
        <end position="1830"/>
    </location>
</feature>
<evidence type="ECO:0000259" key="2">
    <source>
        <dbReference type="PROSITE" id="PS51038"/>
    </source>
</evidence>
<dbReference type="Pfam" id="PF21744">
    <property type="entry name" value="BAHCC1-like_Tudor"/>
    <property type="match status" value="1"/>
</dbReference>
<reference evidence="3 4" key="1">
    <citation type="journal article" date="2019" name="Sci. Rep.">
        <title>Orb-weaving spider Araneus ventricosus genome elucidates the spidroin gene catalogue.</title>
        <authorList>
            <person name="Kono N."/>
            <person name="Nakamura H."/>
            <person name="Ohtoshi R."/>
            <person name="Moran D.A.P."/>
            <person name="Shinohara A."/>
            <person name="Yoshida Y."/>
            <person name="Fujiwara M."/>
            <person name="Mori M."/>
            <person name="Tomita M."/>
            <person name="Arakawa K."/>
        </authorList>
    </citation>
    <scope>NUCLEOTIDE SEQUENCE [LARGE SCALE GENOMIC DNA]</scope>
</reference>
<feature type="compositionally biased region" description="Basic and acidic residues" evidence="1">
    <location>
        <begin position="2092"/>
        <end position="2121"/>
    </location>
</feature>
<feature type="region of interest" description="Disordered" evidence="1">
    <location>
        <begin position="1264"/>
        <end position="1320"/>
    </location>
</feature>
<feature type="compositionally biased region" description="Low complexity" evidence="1">
    <location>
        <begin position="2231"/>
        <end position="2246"/>
    </location>
</feature>
<dbReference type="InterPro" id="IPR002999">
    <property type="entry name" value="Tudor"/>
</dbReference>
<feature type="compositionally biased region" description="Low complexity" evidence="1">
    <location>
        <begin position="927"/>
        <end position="939"/>
    </location>
</feature>
<dbReference type="InterPro" id="IPR043151">
    <property type="entry name" value="BAH_sf"/>
</dbReference>
<evidence type="ECO:0000313" key="3">
    <source>
        <dbReference type="EMBL" id="GBM74131.1"/>
    </source>
</evidence>
<dbReference type="CDD" id="cd04714">
    <property type="entry name" value="BAH_BAHCC1"/>
    <property type="match status" value="1"/>
</dbReference>
<dbReference type="PANTHER" id="PTHR12505">
    <property type="entry name" value="PHD FINGER TRANSCRIPTION FACTOR"/>
    <property type="match status" value="1"/>
</dbReference>
<organism evidence="3 4">
    <name type="scientific">Araneus ventricosus</name>
    <name type="common">Orbweaver spider</name>
    <name type="synonym">Epeira ventricosa</name>
    <dbReference type="NCBI Taxonomy" id="182803"/>
    <lineage>
        <taxon>Eukaryota</taxon>
        <taxon>Metazoa</taxon>
        <taxon>Ecdysozoa</taxon>
        <taxon>Arthropoda</taxon>
        <taxon>Chelicerata</taxon>
        <taxon>Arachnida</taxon>
        <taxon>Araneae</taxon>
        <taxon>Araneomorphae</taxon>
        <taxon>Entelegynae</taxon>
        <taxon>Araneoidea</taxon>
        <taxon>Araneidae</taxon>
        <taxon>Araneus</taxon>
    </lineage>
</organism>
<feature type="region of interest" description="Disordered" evidence="1">
    <location>
        <begin position="1191"/>
        <end position="1220"/>
    </location>
</feature>
<gene>
    <name evidence="3" type="primary">Bahcc1_3</name>
    <name evidence="3" type="ORF">AVEN_112610_2</name>
</gene>
<dbReference type="OrthoDB" id="6426227at2759"/>
<protein>
    <submittedName>
        <fullName evidence="3">BAH and coiled-coil domain-containing protein 1</fullName>
    </submittedName>
</protein>
<comment type="caution">
    <text evidence="3">The sequence shown here is derived from an EMBL/GenBank/DDBJ whole genome shotgun (WGS) entry which is preliminary data.</text>
</comment>
<dbReference type="GO" id="GO:0003682">
    <property type="term" value="F:chromatin binding"/>
    <property type="evidence" value="ECO:0007669"/>
    <property type="project" value="InterPro"/>
</dbReference>
<evidence type="ECO:0000313" key="4">
    <source>
        <dbReference type="Proteomes" id="UP000499080"/>
    </source>
</evidence>
<keyword evidence="4" id="KW-1185">Reference proteome</keyword>
<feature type="region of interest" description="Disordered" evidence="1">
    <location>
        <begin position="1573"/>
        <end position="1748"/>
    </location>
</feature>
<feature type="region of interest" description="Disordered" evidence="1">
    <location>
        <begin position="914"/>
        <end position="942"/>
    </location>
</feature>
<proteinExistence type="predicted"/>
<feature type="compositionally biased region" description="Basic and acidic residues" evidence="1">
    <location>
        <begin position="1786"/>
        <end position="1815"/>
    </location>
</feature>
<name>A0A4Y2I8Q5_ARAVE</name>
<dbReference type="Pfam" id="PF24912">
    <property type="entry name" value="SH3_TNRC18"/>
    <property type="match status" value="1"/>
</dbReference>
<feature type="compositionally biased region" description="Polar residues" evidence="1">
    <location>
        <begin position="914"/>
        <end position="926"/>
    </location>
</feature>
<dbReference type="Gene3D" id="2.30.30.490">
    <property type="match status" value="1"/>
</dbReference>
<feature type="compositionally biased region" description="Basic residues" evidence="1">
    <location>
        <begin position="2191"/>
        <end position="2222"/>
    </location>
</feature>
<dbReference type="SMART" id="SM00333">
    <property type="entry name" value="TUDOR"/>
    <property type="match status" value="1"/>
</dbReference>
<dbReference type="InterPro" id="IPR048924">
    <property type="entry name" value="BAHCC1-like_Tudor"/>
</dbReference>
<feature type="compositionally biased region" description="Polar residues" evidence="1">
    <location>
        <begin position="1855"/>
        <end position="1876"/>
    </location>
</feature>
<feature type="compositionally biased region" description="Low complexity" evidence="1">
    <location>
        <begin position="2128"/>
        <end position="2145"/>
    </location>
</feature>
<dbReference type="InterPro" id="IPR052429">
    <property type="entry name" value="BAH_domain_protein"/>
</dbReference>
<feature type="region of interest" description="Disordered" evidence="1">
    <location>
        <begin position="1762"/>
        <end position="1881"/>
    </location>
</feature>
<feature type="compositionally biased region" description="Low complexity" evidence="1">
    <location>
        <begin position="1839"/>
        <end position="1848"/>
    </location>
</feature>
<dbReference type="SMART" id="SM00439">
    <property type="entry name" value="BAH"/>
    <property type="match status" value="1"/>
</dbReference>
<dbReference type="PANTHER" id="PTHR12505:SF24">
    <property type="entry name" value="PROTEIN WINGED EYE"/>
    <property type="match status" value="1"/>
</dbReference>
<dbReference type="Proteomes" id="UP000499080">
    <property type="component" value="Unassembled WGS sequence"/>
</dbReference>
<dbReference type="PROSITE" id="PS51038">
    <property type="entry name" value="BAH"/>
    <property type="match status" value="1"/>
</dbReference>
<feature type="compositionally biased region" description="Polar residues" evidence="1">
    <location>
        <begin position="1519"/>
        <end position="1528"/>
    </location>
</feature>
<sequence>METRHDLSVDHARLLSTGGGYAAMDNSATGHPNSQQLRPPYGDLCRPPGTDASTLSAAYHSRYLASMPLTTGSTFPFLGGMFTGTLPGPPTSPFRAPSTPGVNNMRFWPPTPPPEGYGRYSMNTSLFPLFGAPSPDSGAFLSQGLVSRLGSTAHLSPVIDHKEHSFFTHGIGLGSPLTPTSHVTSPSPFPHLIPSLERHPFIGHMTLGNKELEDLQHEADDVRLMKSHMDCLIKHDIPSSRQDRLKSKSDAKLCCEKAADDCCKLSSPCIPRDGGKTHDNMRNISKLEGKNQNHHPTNKVQPCKIEVSHSPTLKHDLLSPPIESPRLDLTSPCKNLKKNATSPISSPSAMTNHVNNSETRCSQCAASMKGVAVATKLNTNGALTTVASTTGSECYMSKNCPTTAVTALSMTNSESISSNITLQHSRVTSEHSDNSKHTNQKSPRTSPVITLSDKDKTESLPCKSKNIPEPVPEKLPNSIAPTIKHVTAAVIPTAPKQAVLREGPTEICYPPAPENSKEIINPELSVCSEINFSSENHSVKLELSDSSNLSEKPVAIPMCHASISPVCNSLPQKPLIKSPSTSCKVKDMIRNVNSSKQFNGEKLTEISPSKGSDVENYSKSLLPNSPTMTVPSSVSNCVSPTNLVKNPCQTGKMPPISVGSASPIMKAEMVNTRLDCEFSQKSGSWTKATVLPFNWQNNSMHDEQAINLTVSKKPVKPEPNEPLSSAQNQDVEQSLVKATTENTIATNGIVGVCHPNPSPVAVNKVKGTPAVSSISNFSSISVVNQPTEQATEVHILHRSSKSSFPVVNRNATPPVPLKSTISHVTSNTSIHRSIKAERLTNKRGKLGDVDKLNYSGRATLATLAPKLSKTVGFGKDAQASHTLSTSSSVSSTSIVFPATVNPCIPVGIAIAQQRQDSSTATTGKSQPSVPSSTPSVVTPNQHLASSRVAADLQAQELIADQKNQDLSCSNNPTPVDANLLVTQGPTIVSRQWESEALTRTAMPSASWLTHGSVVAPAVWLGQGAYAAAPTSNSVPSIAMNPLDPSPISLPPGGYQLARDSISGHLLLIPTANIELMDRPSVWPSFNTSAGNLPIQQLVTQQQHTQFEQVLPHTETQKTEGMDSCNIASCDLSAQPKTDDKVEDMSGQVPSVPLATGQTYAFTTFPTQCDPSSFSYVLQSSTVMHLAHTQTASSIQTDSGRRSQGTSPLHCATPSPPPNTCSVQVSITEDEESDNDSEGVACGESTEVQLSCHNQSVTTAIQVDMDSQTNSEEDEEEEPKAVTDKPEETKVEMSDSANQTESVPSESPKSDPDPDPEPETEDVVLHEQLENQEPSFPSDTSQEKPEIIPSISIKEDIVNSEPGMEIVTSETELAPLLPVESKPVMDFIDHHGLNLLVDSIEEFASREQQDGSLKIGDSTLQCNIAAETTSLSIVQDTVVEEQISDLPKVNETNLISEKTYSSKYKTLDTTCTDGLGLLCALAEQRFLEESMNVDDNKTNTVQTESQDSYSFSEETKTKIDSNSSLSREQTNSDDSFLSSCSSSQDYEEVSELDMRARLAELQKKYRQKQRELELLRNKREKENSDDEFEYVSNSPKPPKSLPQNKSSSVPQSKLSSTFQEHSSSKNTSSKFSKKKQKKVQEESAVESNFKSAKKTKVSVNKNNVQEPSREEEHAKVPSITLVHESNANISNDSNTSSGFSSSSLSKKTCNNQDYNNESSSASSVSKDDNSSQDQDYDKNDKTKTPIFDEQAWFVRRSERIFLSDARSVATTTPDKSTKKNSSSCQKVHSEVSHKEKKETVKSIKISKASDESENKKVKGKTHRKPKLKLSKKYLSDCDSDSSSNEMSASDSEHSDGASSTSENLPLSTFVEQSTQKAVSERQKRLSVDSACSDISSGQSEDIPLSVLIGQKNETCPELKSCILKPNELQKDARLLVLDEGLFYAGHVTKSDDSDVYGILIDGDRAARPHMFSKEEILNAAVLEVKPTHKQQLPEGSRICAFWSQQYRCLYPGTVTKSSSPMPDPSMLYVEFDDGDSGRIPLNDIRMLPPDFPIVSMEPNPFMILGKRRSRAQSQNSCGTNDGKNGNESSNQMSEKDKSDSKKQRNSDKSIKKSYPEGKSKESLKRKRSPSASNRSRSSSKSSSTSRAEAKNQNLTISEDHKKIKSEEKTKTISSKSKDSDCKTENSSVEPKPKKHKKHKDKEDHHKHHHHHHHKHHHHKKHKAEKHERRTSNDTVISSSTSSTGDDSPACLSSSSVRLPNPEQDMFILENSKTDLTFKIKKSPSPHTNPEDAAAAAEKKEKRAAVVESSDSSSSDEDVVEPAKKKTKKSKLQGNQNKPAKRKERVPSVEKSKIAAFLPVRQLWRWSGKSFRRPGAKGKAKKEFYRAIQRGKETIRVGDCAVFLSTGRPHLPYIGRIETMWESWGGKMDVKVKWFYHPEETKSGKKLSHLKGALFQSPHFDENDVQTISHKCEVLSWGEYQEKKHPENKYSDDNDTYFLAGTYDPILGTLILEPGVPGIPSTQDQ</sequence>
<feature type="compositionally biased region" description="Polar residues" evidence="1">
    <location>
        <begin position="2070"/>
        <end position="2091"/>
    </location>
</feature>
<feature type="compositionally biased region" description="Polar residues" evidence="1">
    <location>
        <begin position="1497"/>
        <end position="1511"/>
    </location>
</feature>
<feature type="compositionally biased region" description="Basic and acidic residues" evidence="1">
    <location>
        <begin position="1724"/>
        <end position="1742"/>
    </location>
</feature>
<feature type="compositionally biased region" description="Low complexity" evidence="1">
    <location>
        <begin position="1689"/>
        <end position="1704"/>
    </location>
</feature>
<feature type="compositionally biased region" description="Basic and acidic residues" evidence="1">
    <location>
        <begin position="427"/>
        <end position="436"/>
    </location>
</feature>
<dbReference type="InterPro" id="IPR001025">
    <property type="entry name" value="BAH_dom"/>
</dbReference>
<feature type="region of interest" description="Disordered" evidence="1">
    <location>
        <begin position="2066"/>
        <end position="2346"/>
    </location>
</feature>
<dbReference type="Gene3D" id="2.30.30.140">
    <property type="match status" value="1"/>
</dbReference>
<feature type="region of interest" description="Disordered" evidence="1">
    <location>
        <begin position="423"/>
        <end position="476"/>
    </location>
</feature>
<feature type="compositionally biased region" description="Polar residues" evidence="1">
    <location>
        <begin position="440"/>
        <end position="449"/>
    </location>
</feature>
<evidence type="ECO:0000256" key="1">
    <source>
        <dbReference type="SAM" id="MobiDB-lite"/>
    </source>
</evidence>
<dbReference type="Pfam" id="PF01426">
    <property type="entry name" value="BAH"/>
    <property type="match status" value="1"/>
</dbReference>
<dbReference type="EMBL" id="BGPR01002477">
    <property type="protein sequence ID" value="GBM74131.1"/>
    <property type="molecule type" value="Genomic_DNA"/>
</dbReference>
<feature type="domain" description="BAH" evidence="2">
    <location>
        <begin position="2391"/>
        <end position="2512"/>
    </location>
</feature>
<feature type="compositionally biased region" description="Basic and acidic residues" evidence="1">
    <location>
        <begin position="2156"/>
        <end position="2182"/>
    </location>
</feature>
<feature type="compositionally biased region" description="Basic and acidic residues" evidence="1">
    <location>
        <begin position="1278"/>
        <end position="1292"/>
    </location>
</feature>
<accession>A0A4Y2I8Q5</accession>
<dbReference type="InterPro" id="IPR056841">
    <property type="entry name" value="TNRC18_BAHCC1-like_SH3"/>
</dbReference>
<feature type="compositionally biased region" description="Polar residues" evidence="1">
    <location>
        <begin position="1767"/>
        <end position="1785"/>
    </location>
</feature>
<feature type="compositionally biased region" description="Polar residues" evidence="1">
    <location>
        <begin position="1191"/>
        <end position="1206"/>
    </location>
</feature>
<feature type="region of interest" description="Disordered" evidence="1">
    <location>
        <begin position="1496"/>
        <end position="1539"/>
    </location>
</feature>
<feature type="compositionally biased region" description="Low complexity" evidence="1">
    <location>
        <begin position="1711"/>
        <end position="1723"/>
    </location>
</feature>